<evidence type="ECO:0000313" key="10">
    <source>
        <dbReference type="Proteomes" id="UP000275267"/>
    </source>
</evidence>
<dbReference type="InterPro" id="IPR000994">
    <property type="entry name" value="Pept_M24"/>
</dbReference>
<evidence type="ECO:0000259" key="8">
    <source>
        <dbReference type="Pfam" id="PF00557"/>
    </source>
</evidence>
<protein>
    <recommendedName>
        <fullName evidence="6">Methionine aminopeptidase</fullName>
        <ecNumber evidence="6">3.4.11.18</ecNumber>
    </recommendedName>
</protein>
<evidence type="ECO:0000313" key="9">
    <source>
        <dbReference type="EMBL" id="RLM75229.1"/>
    </source>
</evidence>
<dbReference type="STRING" id="4540.A0A3L6Q9E1"/>
<comment type="catalytic activity">
    <reaction evidence="5 6">
        <text>Release of N-terminal amino acids, preferentially methionine, from peptides and arylamides.</text>
        <dbReference type="EC" id="3.4.11.18"/>
    </reaction>
</comment>
<dbReference type="NCBIfam" id="TIGR00500">
    <property type="entry name" value="met_pdase_I"/>
    <property type="match status" value="1"/>
</dbReference>
<feature type="region of interest" description="Disordered" evidence="7">
    <location>
        <begin position="37"/>
        <end position="77"/>
    </location>
</feature>
<dbReference type="CDD" id="cd01086">
    <property type="entry name" value="MetAP1"/>
    <property type="match status" value="1"/>
</dbReference>
<dbReference type="Proteomes" id="UP000275267">
    <property type="component" value="Unassembled WGS sequence"/>
</dbReference>
<keyword evidence="4 5" id="KW-0378">Hydrolase</keyword>
<feature type="compositionally biased region" description="Basic and acidic residues" evidence="7">
    <location>
        <begin position="39"/>
        <end position="50"/>
    </location>
</feature>
<dbReference type="GO" id="GO:0070006">
    <property type="term" value="F:metalloaminopeptidase activity"/>
    <property type="evidence" value="ECO:0007669"/>
    <property type="project" value="UniProtKB-UniRule"/>
</dbReference>
<feature type="binding site" evidence="5">
    <location>
        <position position="303"/>
    </location>
    <ligand>
        <name>a divalent metal cation</name>
        <dbReference type="ChEBI" id="CHEBI:60240"/>
        <label>2</label>
        <note>catalytic</note>
    </ligand>
</feature>
<organism evidence="9 10">
    <name type="scientific">Panicum miliaceum</name>
    <name type="common">Proso millet</name>
    <name type="synonym">Broomcorn millet</name>
    <dbReference type="NCBI Taxonomy" id="4540"/>
    <lineage>
        <taxon>Eukaryota</taxon>
        <taxon>Viridiplantae</taxon>
        <taxon>Streptophyta</taxon>
        <taxon>Embryophyta</taxon>
        <taxon>Tracheophyta</taxon>
        <taxon>Spermatophyta</taxon>
        <taxon>Magnoliopsida</taxon>
        <taxon>Liliopsida</taxon>
        <taxon>Poales</taxon>
        <taxon>Poaceae</taxon>
        <taxon>PACMAD clade</taxon>
        <taxon>Panicoideae</taxon>
        <taxon>Panicodae</taxon>
        <taxon>Paniceae</taxon>
        <taxon>Panicinae</taxon>
        <taxon>Panicum</taxon>
        <taxon>Panicum sect. Panicum</taxon>
    </lineage>
</organism>
<feature type="domain" description="Peptidase M24" evidence="8">
    <location>
        <begin position="98"/>
        <end position="309"/>
    </location>
</feature>
<evidence type="ECO:0000256" key="3">
    <source>
        <dbReference type="ARBA" id="ARBA00022723"/>
    </source>
</evidence>
<evidence type="ECO:0000256" key="1">
    <source>
        <dbReference type="ARBA" id="ARBA00022438"/>
    </source>
</evidence>
<dbReference type="OrthoDB" id="3209743at2759"/>
<dbReference type="Gene3D" id="3.90.230.10">
    <property type="entry name" value="Creatinase/methionine aminopeptidase superfamily"/>
    <property type="match status" value="1"/>
</dbReference>
<name>A0A3L6Q9E1_PANMI</name>
<feature type="binding site" evidence="5">
    <location>
        <position position="272"/>
    </location>
    <ligand>
        <name>a divalent metal cation</name>
        <dbReference type="ChEBI" id="CHEBI:60240"/>
        <label>2</label>
        <note>catalytic</note>
    </ligand>
</feature>
<dbReference type="Pfam" id="PF00557">
    <property type="entry name" value="Peptidase_M24"/>
    <property type="match status" value="1"/>
</dbReference>
<evidence type="ECO:0000256" key="5">
    <source>
        <dbReference type="HAMAP-Rule" id="MF_03174"/>
    </source>
</evidence>
<feature type="binding site" evidence="5">
    <location>
        <position position="240"/>
    </location>
    <ligand>
        <name>a divalent metal cation</name>
        <dbReference type="ChEBI" id="CHEBI:60240"/>
        <label>2</label>
        <note>catalytic</note>
    </ligand>
</feature>
<comment type="caution">
    <text evidence="5">Lacks conserved residue(s) required for the propagation of feature annotation.</text>
</comment>
<comment type="similarity">
    <text evidence="5">Belongs to the peptidase M24A family. Methionine aminopeptidase type 1 subfamily.</text>
</comment>
<dbReference type="PANTHER" id="PTHR43330">
    <property type="entry name" value="METHIONINE AMINOPEPTIDASE"/>
    <property type="match status" value="1"/>
</dbReference>
<dbReference type="EC" id="3.4.11.18" evidence="6"/>
<dbReference type="EMBL" id="PQIB02000013">
    <property type="protein sequence ID" value="RLM75229.1"/>
    <property type="molecule type" value="Genomic_DNA"/>
</dbReference>
<evidence type="ECO:0000256" key="7">
    <source>
        <dbReference type="SAM" id="MobiDB-lite"/>
    </source>
</evidence>
<gene>
    <name evidence="9" type="ORF">C2845_PM15G21590</name>
</gene>
<feature type="binding site" evidence="5">
    <location>
        <position position="177"/>
    </location>
    <ligand>
        <name>a divalent metal cation</name>
        <dbReference type="ChEBI" id="CHEBI:60240"/>
        <label>2</label>
        <note>catalytic</note>
    </ligand>
</feature>
<accession>A0A3L6Q9E1</accession>
<dbReference type="InterPro" id="IPR001714">
    <property type="entry name" value="Pept_M24_MAP"/>
</dbReference>
<dbReference type="GO" id="GO:0004239">
    <property type="term" value="F:initiator methionyl aminopeptidase activity"/>
    <property type="evidence" value="ECO:0007669"/>
    <property type="project" value="UniProtKB-UniRule"/>
</dbReference>
<keyword evidence="10" id="KW-1185">Reference proteome</keyword>
<feature type="binding site" evidence="5">
    <location>
        <position position="247"/>
    </location>
    <ligand>
        <name>substrate</name>
    </ligand>
</feature>
<keyword evidence="1 5" id="KW-0031">Aminopeptidase</keyword>
<dbReference type="GO" id="GO:0006508">
    <property type="term" value="P:proteolysis"/>
    <property type="evidence" value="ECO:0007669"/>
    <property type="project" value="UniProtKB-KW"/>
</dbReference>
<proteinExistence type="inferred from homology"/>
<dbReference type="AlphaFoldDB" id="A0A3L6Q9E1"/>
<keyword evidence="3 5" id="KW-0479">Metal-binding</keyword>
<reference evidence="10" key="1">
    <citation type="journal article" date="2019" name="Nat. Commun.">
        <title>The genome of broomcorn millet.</title>
        <authorList>
            <person name="Zou C."/>
            <person name="Miki D."/>
            <person name="Li D."/>
            <person name="Tang Q."/>
            <person name="Xiao L."/>
            <person name="Rajput S."/>
            <person name="Deng P."/>
            <person name="Jia W."/>
            <person name="Huang R."/>
            <person name="Zhang M."/>
            <person name="Sun Y."/>
            <person name="Hu J."/>
            <person name="Fu X."/>
            <person name="Schnable P.S."/>
            <person name="Li F."/>
            <person name="Zhang H."/>
            <person name="Feng B."/>
            <person name="Zhu X."/>
            <person name="Liu R."/>
            <person name="Schnable J.C."/>
            <person name="Zhu J.-K."/>
            <person name="Zhang H."/>
        </authorList>
    </citation>
    <scope>NUCLEOTIDE SEQUENCE [LARGE SCALE GENOMIC DNA]</scope>
</reference>
<comment type="caution">
    <text evidence="9">The sequence shown here is derived from an EMBL/GenBank/DDBJ whole genome shotgun (WGS) entry which is preliminary data.</text>
</comment>
<dbReference type="PANTHER" id="PTHR43330:SF1">
    <property type="entry name" value="METHIONINE AMINOPEPTIDASE 1B, CHLOROPLASTIC"/>
    <property type="match status" value="1"/>
</dbReference>
<evidence type="ECO:0000256" key="4">
    <source>
        <dbReference type="ARBA" id="ARBA00022801"/>
    </source>
</evidence>
<dbReference type="InterPro" id="IPR002467">
    <property type="entry name" value="Pept_M24A_MAP1"/>
</dbReference>
<feature type="binding site" evidence="5">
    <location>
        <position position="303"/>
    </location>
    <ligand>
        <name>a divalent metal cation</name>
        <dbReference type="ChEBI" id="CHEBI:60240"/>
        <label>1</label>
    </ligand>
</feature>
<sequence>MELHRPAPLLSGGRGKGRTCLQKKLFLVQAKRLGGLEKATTRSRESEQPKKRAPLIRGTVSPPLPVPGSIPRPPYVGTKDVPEIAKEIQMHDKESIVHMRAACELAARVLEYAGTLVKPSVTTDEIDKAVHKMIIDAGAYPSPLGYGGFPKSVCTSVNECMCHGIPDSRELQGYHGDTSKTFLCGEVDEASKRLVNVTEECLLRGISTCKHGTSFKKIGRRISEHAERHGFGVVECFVGHGVGRVFHSEPIIYHQRNNKPGQMVEGQTFTIEPILSMGSIDCDMWDDGWTAVTTDGSLAAQFEHTILITRTGAEILTKC</sequence>
<dbReference type="GO" id="GO:0046872">
    <property type="term" value="F:metal ion binding"/>
    <property type="evidence" value="ECO:0007669"/>
    <property type="project" value="UniProtKB-UniRule"/>
</dbReference>
<dbReference type="PRINTS" id="PR00599">
    <property type="entry name" value="MAPEPTIDASE"/>
</dbReference>
<dbReference type="SUPFAM" id="SSF55920">
    <property type="entry name" value="Creatinase/aminopeptidase"/>
    <property type="match status" value="1"/>
</dbReference>
<feature type="binding site" evidence="5">
    <location>
        <position position="177"/>
    </location>
    <ligand>
        <name>a divalent metal cation</name>
        <dbReference type="ChEBI" id="CHEBI:60240"/>
        <label>1</label>
    </ligand>
</feature>
<feature type="compositionally biased region" description="Pro residues" evidence="7">
    <location>
        <begin position="62"/>
        <end position="74"/>
    </location>
</feature>
<keyword evidence="2 5" id="KW-0645">Protease</keyword>
<evidence type="ECO:0000256" key="6">
    <source>
        <dbReference type="RuleBase" id="RU003653"/>
    </source>
</evidence>
<evidence type="ECO:0000256" key="2">
    <source>
        <dbReference type="ARBA" id="ARBA00022670"/>
    </source>
</evidence>
<comment type="cofactor">
    <cofactor evidence="5">
        <name>Co(2+)</name>
        <dbReference type="ChEBI" id="CHEBI:48828"/>
    </cofactor>
    <cofactor evidence="5">
        <name>Zn(2+)</name>
        <dbReference type="ChEBI" id="CHEBI:29105"/>
    </cofactor>
    <cofactor evidence="5">
        <name>Mn(2+)</name>
        <dbReference type="ChEBI" id="CHEBI:29035"/>
    </cofactor>
    <cofactor evidence="5">
        <name>Fe(2+)</name>
        <dbReference type="ChEBI" id="CHEBI:29033"/>
    </cofactor>
    <text evidence="5">Binds 2 divalent metal cations per subunit. Has a high-affinity and a low affinity metal-binding site. The true nature of the physiological cofactor is under debate. The enzyme is active with cobalt, zinc, manganese or divalent iron ions. Most likely, methionine aminopeptidases function as mononuclear Fe(2+)-metalloproteases under physiological conditions, and the catalytically relevant metal-binding site has been assigned to the histidine-containing high-affinity site.</text>
</comment>
<feature type="binding site" evidence="5">
    <location>
        <position position="163"/>
    </location>
    <ligand>
        <name>substrate</name>
    </ligand>
</feature>
<comment type="function">
    <text evidence="6">Cotranslationally removes the N-terminal methionine from nascent proteins. The N-terminal methionine is often cleaved when the second residue in the primary sequence is small and uncharged (Met-Ala-, Cys, Gly, Pro, Ser, Thr, or Val).</text>
</comment>
<dbReference type="HAMAP" id="MF_01974">
    <property type="entry name" value="MetAP_1"/>
    <property type="match status" value="1"/>
</dbReference>
<dbReference type="InterPro" id="IPR036005">
    <property type="entry name" value="Creatinase/aminopeptidase-like"/>
</dbReference>
<dbReference type="GO" id="GO:0009507">
    <property type="term" value="C:chloroplast"/>
    <property type="evidence" value="ECO:0007669"/>
    <property type="project" value="TreeGrafter"/>
</dbReference>